<evidence type="ECO:0000313" key="2">
    <source>
        <dbReference type="EMBL" id="MBZ4185906.1"/>
    </source>
</evidence>
<gene>
    <name evidence="2" type="ORF">K7B09_06130</name>
</gene>
<dbReference type="Proteomes" id="UP001430290">
    <property type="component" value="Unassembled WGS sequence"/>
</dbReference>
<evidence type="ECO:0000256" key="1">
    <source>
        <dbReference type="SAM" id="SignalP"/>
    </source>
</evidence>
<dbReference type="RefSeq" id="WP_223627915.1">
    <property type="nucleotide sequence ID" value="NZ_JAIQDJ010000002.1"/>
</dbReference>
<keyword evidence="3" id="KW-1185">Reference proteome</keyword>
<feature type="chain" id="PRO_5046072662" description="DUF4189 domain-containing protein" evidence="1">
    <location>
        <begin position="29"/>
        <end position="136"/>
    </location>
</feature>
<evidence type="ECO:0008006" key="4">
    <source>
        <dbReference type="Google" id="ProtNLM"/>
    </source>
</evidence>
<name>A0ABS7TDH3_9GAMM</name>
<accession>A0ABS7TDH3</accession>
<organism evidence="2 3">
    <name type="scientific">Thermomonas beijingensis</name>
    <dbReference type="NCBI Taxonomy" id="2872701"/>
    <lineage>
        <taxon>Bacteria</taxon>
        <taxon>Pseudomonadati</taxon>
        <taxon>Pseudomonadota</taxon>
        <taxon>Gammaproteobacteria</taxon>
        <taxon>Lysobacterales</taxon>
        <taxon>Lysobacteraceae</taxon>
        <taxon>Thermomonas</taxon>
    </lineage>
</organism>
<evidence type="ECO:0000313" key="3">
    <source>
        <dbReference type="Proteomes" id="UP001430290"/>
    </source>
</evidence>
<comment type="caution">
    <text evidence="2">The sequence shown here is derived from an EMBL/GenBank/DDBJ whole genome shotgun (WGS) entry which is preliminary data.</text>
</comment>
<feature type="signal peptide" evidence="1">
    <location>
        <begin position="1"/>
        <end position="28"/>
    </location>
</feature>
<keyword evidence="1" id="KW-0732">Signal</keyword>
<sequence>MNIASKFVGFCAMLLLLSLFLSSPPAAAQTSPNPPGTGPVTNCSTGCTIITCNATMCTVNYCDYSGCRVVGHYNRPKSDALQAHPVAKTANGSASGTLSASDASLQFAMACSEAAHDCRMYAVKPDGATYIGNYRP</sequence>
<reference evidence="2" key="1">
    <citation type="submission" date="2021-09" db="EMBL/GenBank/DDBJ databases">
        <authorList>
            <person name="Wu T."/>
            <person name="Guo S.Z."/>
        </authorList>
    </citation>
    <scope>NUCLEOTIDE SEQUENCE</scope>
    <source>
        <strain evidence="2">RSS-23</strain>
    </source>
</reference>
<proteinExistence type="predicted"/>
<dbReference type="EMBL" id="JAIQDJ010000002">
    <property type="protein sequence ID" value="MBZ4185906.1"/>
    <property type="molecule type" value="Genomic_DNA"/>
</dbReference>
<protein>
    <recommendedName>
        <fullName evidence="4">DUF4189 domain-containing protein</fullName>
    </recommendedName>
</protein>